<proteinExistence type="predicted"/>
<feature type="transmembrane region" description="Helical" evidence="5">
    <location>
        <begin position="297"/>
        <end position="328"/>
    </location>
</feature>
<dbReference type="AlphaFoldDB" id="A0A848L2V6"/>
<comment type="subcellular location">
    <subcellularLocation>
        <location evidence="1">Membrane</location>
        <topology evidence="1">Multi-pass membrane protein</topology>
    </subcellularLocation>
</comment>
<evidence type="ECO:0000256" key="3">
    <source>
        <dbReference type="ARBA" id="ARBA00022989"/>
    </source>
</evidence>
<evidence type="ECO:0000256" key="2">
    <source>
        <dbReference type="ARBA" id="ARBA00022692"/>
    </source>
</evidence>
<sequence length="555" mass="58246">MTTPPPRPRAWQTFLSAPGLGSRWPVAVRSALTLAVPALGMWLAGHGAYALLVALGTFAMLYGENRPFRVRWRVVATIGAILIASVAAGGYLSELLQSRITDANLRAAVLVVVMSLLAGTAVFIGTAVRAGPPGPMFVVLTAGVGWVVVSHGIDPAIVVGCTALGVASSLVVSMAPALWSRDKPQTAAIDAAITAVGRFLDADSASTAELAAQASRNVAGEQLHNAWTVLHDAAQTDGELADRLWAAHQRLAGAPDGTSTEVTESGYPPPLPRPSIVHRLSESAHAHTLPAYSAGRLVIASLLAGALSIILALGRPDWAIIAVVLVLQMGPDRVRGSLRGVQRMIGTSLGLALFVVIHSTEPNQLTLILLLAALNFLIELTVASNYGLAAVFITPLALLMSSPSGANAVWSTAGSRLAETTIGVTLAIASLWVLWRHGHRATLRLAQRRTLGRARALLDVAVTQTPLRPPASTMRRDLQWTLLGADTAGSNAALDEPAWAKVEWPHHLSVCSSAYDVLAACWRAPTGEPVDATTADRLRARMRGLNDDDAGPSAN</sequence>
<feature type="transmembrane region" description="Helical" evidence="5">
    <location>
        <begin position="340"/>
        <end position="357"/>
    </location>
</feature>
<reference evidence="7 8" key="1">
    <citation type="submission" date="2020-04" db="EMBL/GenBank/DDBJ databases">
        <title>Gordonia sp. nov. TBRC 11910.</title>
        <authorList>
            <person name="Suriyachadkun C."/>
        </authorList>
    </citation>
    <scope>NUCLEOTIDE SEQUENCE [LARGE SCALE GENOMIC DNA]</scope>
    <source>
        <strain evidence="7 8">TBRC 11910</strain>
    </source>
</reference>
<dbReference type="Proteomes" id="UP000550729">
    <property type="component" value="Unassembled WGS sequence"/>
</dbReference>
<keyword evidence="3 5" id="KW-1133">Transmembrane helix</keyword>
<comment type="caution">
    <text evidence="7">The sequence shown here is derived from an EMBL/GenBank/DDBJ whole genome shotgun (WGS) entry which is preliminary data.</text>
</comment>
<evidence type="ECO:0000256" key="1">
    <source>
        <dbReference type="ARBA" id="ARBA00004141"/>
    </source>
</evidence>
<evidence type="ECO:0000313" key="8">
    <source>
        <dbReference type="Proteomes" id="UP000550729"/>
    </source>
</evidence>
<feature type="transmembrane region" description="Helical" evidence="5">
    <location>
        <begin position="39"/>
        <end position="62"/>
    </location>
</feature>
<evidence type="ECO:0000256" key="5">
    <source>
        <dbReference type="SAM" id="Phobius"/>
    </source>
</evidence>
<dbReference type="RefSeq" id="WP_170197599.1">
    <property type="nucleotide sequence ID" value="NZ_JABBNB010000050.1"/>
</dbReference>
<gene>
    <name evidence="7" type="ORF">HH308_28130</name>
</gene>
<keyword evidence="4 5" id="KW-0472">Membrane</keyword>
<keyword evidence="8" id="KW-1185">Reference proteome</keyword>
<feature type="transmembrane region" description="Helical" evidence="5">
    <location>
        <begin position="157"/>
        <end position="179"/>
    </location>
</feature>
<dbReference type="GO" id="GO:0016020">
    <property type="term" value="C:membrane"/>
    <property type="evidence" value="ECO:0007669"/>
    <property type="project" value="UniProtKB-SubCell"/>
</dbReference>
<dbReference type="EMBL" id="JABBNB010000050">
    <property type="protein sequence ID" value="NMO05096.1"/>
    <property type="molecule type" value="Genomic_DNA"/>
</dbReference>
<keyword evidence="2 5" id="KW-0812">Transmembrane</keyword>
<name>A0A848L2V6_9ACTN</name>
<dbReference type="Pfam" id="PF13515">
    <property type="entry name" value="FUSC_2"/>
    <property type="match status" value="1"/>
</dbReference>
<feature type="transmembrane region" description="Helical" evidence="5">
    <location>
        <begin position="74"/>
        <end position="93"/>
    </location>
</feature>
<evidence type="ECO:0000259" key="6">
    <source>
        <dbReference type="Pfam" id="PF13515"/>
    </source>
</evidence>
<feature type="transmembrane region" description="Helical" evidence="5">
    <location>
        <begin position="105"/>
        <end position="128"/>
    </location>
</feature>
<evidence type="ECO:0000256" key="4">
    <source>
        <dbReference type="ARBA" id="ARBA00023136"/>
    </source>
</evidence>
<feature type="transmembrane region" description="Helical" evidence="5">
    <location>
        <begin position="135"/>
        <end position="151"/>
    </location>
</feature>
<feature type="transmembrane region" description="Helical" evidence="5">
    <location>
        <begin position="417"/>
        <end position="435"/>
    </location>
</feature>
<dbReference type="InterPro" id="IPR049453">
    <property type="entry name" value="Memb_transporter_dom"/>
</dbReference>
<accession>A0A848L2V6</accession>
<feature type="domain" description="Integral membrane bound transporter" evidence="6">
    <location>
        <begin position="304"/>
        <end position="429"/>
    </location>
</feature>
<protein>
    <submittedName>
        <fullName evidence="7">FUSC family protein</fullName>
    </submittedName>
</protein>
<evidence type="ECO:0000313" key="7">
    <source>
        <dbReference type="EMBL" id="NMO05096.1"/>
    </source>
</evidence>
<organism evidence="7 8">
    <name type="scientific">Gordonia asplenii</name>
    <dbReference type="NCBI Taxonomy" id="2725283"/>
    <lineage>
        <taxon>Bacteria</taxon>
        <taxon>Bacillati</taxon>
        <taxon>Actinomycetota</taxon>
        <taxon>Actinomycetes</taxon>
        <taxon>Mycobacteriales</taxon>
        <taxon>Gordoniaceae</taxon>
        <taxon>Gordonia</taxon>
    </lineage>
</organism>
<feature type="transmembrane region" description="Helical" evidence="5">
    <location>
        <begin position="369"/>
        <end position="397"/>
    </location>
</feature>